<dbReference type="AlphaFoldDB" id="A0AAC8YD96"/>
<evidence type="ECO:0000313" key="15">
    <source>
        <dbReference type="Proteomes" id="UP000178666"/>
    </source>
</evidence>
<evidence type="ECO:0000313" key="14">
    <source>
        <dbReference type="Proteomes" id="UP000075221"/>
    </source>
</evidence>
<comment type="catalytic activity">
    <reaction evidence="1 11">
        <text>Hydrolysis of terminal, non-reducing beta-D-glucosyl residues with release of beta-D-glucose.</text>
        <dbReference type="EC" id="3.2.1.21"/>
    </reaction>
</comment>
<dbReference type="FunFam" id="3.20.20.80:FF:000004">
    <property type="entry name" value="Beta-glucosidase 6-phospho-beta-glucosidase"/>
    <property type="match status" value="1"/>
</dbReference>
<evidence type="ECO:0000256" key="1">
    <source>
        <dbReference type="ARBA" id="ARBA00000448"/>
    </source>
</evidence>
<dbReference type="Gene3D" id="3.20.20.80">
    <property type="entry name" value="Glycosidases"/>
    <property type="match status" value="1"/>
</dbReference>
<dbReference type="RefSeq" id="WP_062818905.1">
    <property type="nucleotide sequence ID" value="NZ_CP014352.1"/>
</dbReference>
<dbReference type="Proteomes" id="UP000075221">
    <property type="component" value="Chromosome"/>
</dbReference>
<dbReference type="InterPro" id="IPR001360">
    <property type="entry name" value="Glyco_hydro_1"/>
</dbReference>
<name>A0AAC8YD96_9ACTN</name>
<reference evidence="12 14" key="2">
    <citation type="submission" date="2016-02" db="EMBL/GenBank/DDBJ databases">
        <title>Complete Genome Sequence of Propionibacterium acidipropionici ATCC 55737.</title>
        <authorList>
            <person name="Luna Flores C.H."/>
            <person name="Nielsen L.K."/>
            <person name="Marcellin E."/>
        </authorList>
    </citation>
    <scope>NUCLEOTIDE SEQUENCE [LARGE SCALE GENOMIC DNA]</scope>
    <source>
        <strain evidence="12 14">ATCC 55737</strain>
    </source>
</reference>
<evidence type="ECO:0000313" key="12">
    <source>
        <dbReference type="EMBL" id="AMS04430.1"/>
    </source>
</evidence>
<dbReference type="InterPro" id="IPR033132">
    <property type="entry name" value="GH_1_N_CS"/>
</dbReference>
<organism evidence="12 14">
    <name type="scientific">Acidipropionibacterium acidipropionici</name>
    <dbReference type="NCBI Taxonomy" id="1748"/>
    <lineage>
        <taxon>Bacteria</taxon>
        <taxon>Bacillati</taxon>
        <taxon>Actinomycetota</taxon>
        <taxon>Actinomycetes</taxon>
        <taxon>Propionibacteriales</taxon>
        <taxon>Propionibacteriaceae</taxon>
        <taxon>Acidipropionibacterium</taxon>
    </lineage>
</organism>
<dbReference type="GO" id="GO:0008422">
    <property type="term" value="F:beta-glucosidase activity"/>
    <property type="evidence" value="ECO:0007669"/>
    <property type="project" value="UniProtKB-EC"/>
</dbReference>
<evidence type="ECO:0000313" key="13">
    <source>
        <dbReference type="EMBL" id="AOZ45925.1"/>
    </source>
</evidence>
<evidence type="ECO:0000256" key="5">
    <source>
        <dbReference type="ARBA" id="ARBA00023001"/>
    </source>
</evidence>
<accession>A0AAC8YD96</accession>
<keyword evidence="15" id="KW-1185">Reference proteome</keyword>
<evidence type="ECO:0000256" key="11">
    <source>
        <dbReference type="RuleBase" id="RU361175"/>
    </source>
</evidence>
<evidence type="ECO:0000256" key="9">
    <source>
        <dbReference type="PIRSR" id="PIRSR617736-1"/>
    </source>
</evidence>
<keyword evidence="4 11" id="KW-0378">Hydrolase</keyword>
<dbReference type="InterPro" id="IPR017736">
    <property type="entry name" value="Glyco_hydro_1_beta-glucosidase"/>
</dbReference>
<dbReference type="PROSITE" id="PS00653">
    <property type="entry name" value="GLYCOSYL_HYDROL_F1_2"/>
    <property type="match status" value="1"/>
</dbReference>
<keyword evidence="6" id="KW-0119">Carbohydrate metabolism</keyword>
<comment type="similarity">
    <text evidence="2 11">Belongs to the glycosyl hydrolase 1 family.</text>
</comment>
<proteinExistence type="inferred from homology"/>
<protein>
    <recommendedName>
        <fullName evidence="3 11">Beta-glucosidase</fullName>
        <ecNumber evidence="3 11">3.2.1.21</ecNumber>
    </recommendedName>
</protein>
<dbReference type="InterPro" id="IPR017853">
    <property type="entry name" value="GH"/>
</dbReference>
<reference evidence="13 15" key="1">
    <citation type="journal article" date="2016" name="Plant Dis.">
        <title>Improved production of propionic acid using genome shuffling.</title>
        <authorList>
            <person name="Luna-Flores C.H."/>
            <person name="Palfreyman R.W."/>
            <person name="Kromer J.O."/>
            <person name="Nielsen L.K."/>
            <person name="Marcellin E."/>
        </authorList>
    </citation>
    <scope>NUCLEOTIDE SEQUENCE [LARGE SCALE GENOMIC DNA]</scope>
    <source>
        <strain evidence="13 15">F3E8</strain>
    </source>
</reference>
<keyword evidence="7 11" id="KW-0326">Glycosidase</keyword>
<dbReference type="EMBL" id="CP014352">
    <property type="protein sequence ID" value="AMS04430.1"/>
    <property type="molecule type" value="Genomic_DNA"/>
</dbReference>
<dbReference type="GO" id="GO:0005829">
    <property type="term" value="C:cytosol"/>
    <property type="evidence" value="ECO:0007669"/>
    <property type="project" value="TreeGrafter"/>
</dbReference>
<dbReference type="Proteomes" id="UP000178666">
    <property type="component" value="Chromosome"/>
</dbReference>
<feature type="binding site" evidence="10">
    <location>
        <position position="419"/>
    </location>
    <ligand>
        <name>substrate</name>
    </ligand>
</feature>
<evidence type="ECO:0000256" key="2">
    <source>
        <dbReference type="ARBA" id="ARBA00010838"/>
    </source>
</evidence>
<dbReference type="EC" id="3.2.1.21" evidence="3 11"/>
<dbReference type="SUPFAM" id="SSF51445">
    <property type="entry name" value="(Trans)glycosidases"/>
    <property type="match status" value="1"/>
</dbReference>
<evidence type="ECO:0000256" key="10">
    <source>
        <dbReference type="PIRSR" id="PIRSR617736-2"/>
    </source>
</evidence>
<dbReference type="GO" id="GO:0030245">
    <property type="term" value="P:cellulose catabolic process"/>
    <property type="evidence" value="ECO:0007669"/>
    <property type="project" value="UniProtKB-KW"/>
</dbReference>
<sequence length="466" mass="50692">MNVAFDPGFAWGVATSAYQVEGATDADGRQESIWDAFTRVPGAIAAGQDGTTAADHYHRMAEDVAIMADLGVRYYRFSVSWPRAMHADGTLNTAGVGFYDRLVDTLLEAGITPWLTLYHWDLPTSLPGGWLNRDTARAMATYAVAVHGVLGDRVRTWTTVNEPWCSAVLGHGTGQHAPGHADPWEAFTATHHLLLAHGMTTRALREIDPDARLGLTLNFTPALPADPGNPADVDVASRIDATAHRMWLDPLFRGRYPDDVIRGAGRAWPADAVRDGDLPIIGTPVDLLGVNYYTTDSVRARLPGEAAPGPLSIRGRRIPSANLLAPDAVVVDRGLPRTAMGWEIDPTGLRDLLLRLHRGWTGPAGIPLFVTENGGAFPDHVADDAAVHDDDRIDYLRGHLAATREAIEEGADVRGYFLWSLVDNFEWAEGYARTFGLCRLDESGGRHLKDSARWYSSVCRSGGFEG</sequence>
<feature type="binding site" evidence="10">
    <location>
        <position position="19"/>
    </location>
    <ligand>
        <name>substrate</name>
    </ligand>
</feature>
<dbReference type="PANTHER" id="PTHR10353">
    <property type="entry name" value="GLYCOSYL HYDROLASE"/>
    <property type="match status" value="1"/>
</dbReference>
<evidence type="ECO:0000256" key="6">
    <source>
        <dbReference type="ARBA" id="ARBA00023277"/>
    </source>
</evidence>
<evidence type="ECO:0000256" key="4">
    <source>
        <dbReference type="ARBA" id="ARBA00022801"/>
    </source>
</evidence>
<evidence type="ECO:0000256" key="3">
    <source>
        <dbReference type="ARBA" id="ARBA00012744"/>
    </source>
</evidence>
<feature type="active site" description="Nucleophile" evidence="9">
    <location>
        <position position="372"/>
    </location>
</feature>
<evidence type="ECO:0000256" key="7">
    <source>
        <dbReference type="ARBA" id="ARBA00023295"/>
    </source>
</evidence>
<dbReference type="Pfam" id="PF00232">
    <property type="entry name" value="Glyco_hydro_1"/>
    <property type="match status" value="1"/>
</dbReference>
<feature type="binding site" evidence="10">
    <location>
        <position position="161"/>
    </location>
    <ligand>
        <name>substrate</name>
    </ligand>
</feature>
<dbReference type="EMBL" id="CP015970">
    <property type="protein sequence ID" value="AOZ45925.1"/>
    <property type="molecule type" value="Genomic_DNA"/>
</dbReference>
<dbReference type="NCBIfam" id="TIGR03356">
    <property type="entry name" value="BGL"/>
    <property type="match status" value="1"/>
</dbReference>
<feature type="binding site" evidence="10">
    <location>
        <position position="119"/>
    </location>
    <ligand>
        <name>substrate</name>
    </ligand>
</feature>
<keyword evidence="5" id="KW-0136">Cellulose degradation</keyword>
<feature type="active site" description="Proton donor" evidence="9">
    <location>
        <position position="162"/>
    </location>
</feature>
<evidence type="ECO:0000256" key="8">
    <source>
        <dbReference type="ARBA" id="ARBA00023326"/>
    </source>
</evidence>
<dbReference type="PRINTS" id="PR00131">
    <property type="entry name" value="GLHYDRLASE1"/>
</dbReference>
<feature type="binding site" evidence="10">
    <location>
        <begin position="426"/>
        <end position="427"/>
    </location>
    <ligand>
        <name>substrate</name>
    </ligand>
</feature>
<gene>
    <name evidence="13" type="ORF">A8L58_03460</name>
    <name evidence="12" type="ORF">AXH35_01995</name>
</gene>
<feature type="binding site" evidence="10">
    <location>
        <position position="293"/>
    </location>
    <ligand>
        <name>substrate</name>
    </ligand>
</feature>
<dbReference type="PANTHER" id="PTHR10353:SF36">
    <property type="entry name" value="LP05116P"/>
    <property type="match status" value="1"/>
</dbReference>
<keyword evidence="8" id="KW-0624">Polysaccharide degradation</keyword>